<dbReference type="PANTHER" id="PTHR30502:SF9">
    <property type="entry name" value="HPCH_HPAI ALDOLASE_CITRATE LYASE DOMAIN-CONTAINING PROTEIN"/>
    <property type="match status" value="1"/>
</dbReference>
<keyword evidence="1" id="KW-0479">Metal-binding</keyword>
<keyword evidence="2" id="KW-0456">Lyase</keyword>
<sequence>MLYPTAVTTRVDNPRLRLLNMLREGSKPIMTFMGLPSFRTAQVVALCGVDAIIIDCEHGHINDDSMHTATAAIAAQGVSPVIRIRMTHPDLIKRALDAGAHGIVVPQINTAEEARSVVSYAKFPPQGLRGQGSPFPGIAHDTSIPTYMKTANETIITCLQIETKEGLANVDSICAVPGVDMIFIGPNDLALSLLGYVPAKGDEPEFVQAINKIVGAARRHGKWVSRLSNDGNAGKDHLAVFDTVALSYDVRAIQNWYKAELKTARS</sequence>
<dbReference type="InterPro" id="IPR005000">
    <property type="entry name" value="Aldolase/citrate-lyase_domain"/>
</dbReference>
<dbReference type="Pfam" id="PF03328">
    <property type="entry name" value="HpcH_HpaI"/>
    <property type="match status" value="1"/>
</dbReference>
<reference evidence="4 5" key="1">
    <citation type="journal article" date="2014" name="Nat. Commun.">
        <title>Multiple recent horizontal transfers of a large genomic region in cheese making fungi.</title>
        <authorList>
            <person name="Cheeseman K."/>
            <person name="Ropars J."/>
            <person name="Renault P."/>
            <person name="Dupont J."/>
            <person name="Gouzy J."/>
            <person name="Branca A."/>
            <person name="Abraham A.L."/>
            <person name="Ceppi M."/>
            <person name="Conseiller E."/>
            <person name="Debuchy R."/>
            <person name="Malagnac F."/>
            <person name="Goarin A."/>
            <person name="Silar P."/>
            <person name="Lacoste S."/>
            <person name="Sallet E."/>
            <person name="Bensimon A."/>
            <person name="Giraud T."/>
            <person name="Brygoo Y."/>
        </authorList>
    </citation>
    <scope>NUCLEOTIDE SEQUENCE [LARGE SCALE GENOMIC DNA]</scope>
    <source>
        <strain evidence="5">FM 013</strain>
    </source>
</reference>
<dbReference type="AlphaFoldDB" id="A0A0G4P0U7"/>
<evidence type="ECO:0000313" key="4">
    <source>
        <dbReference type="EMBL" id="CRL19947.1"/>
    </source>
</evidence>
<dbReference type="PANTHER" id="PTHR30502">
    <property type="entry name" value="2-KETO-3-DEOXY-L-RHAMNONATE ALDOLASE"/>
    <property type="match status" value="1"/>
</dbReference>
<keyword evidence="5" id="KW-1185">Reference proteome</keyword>
<accession>A0A0G4P0U7</accession>
<dbReference type="GO" id="GO:0005737">
    <property type="term" value="C:cytoplasm"/>
    <property type="evidence" value="ECO:0007669"/>
    <property type="project" value="UniProtKB-ARBA"/>
</dbReference>
<dbReference type="GO" id="GO:0016832">
    <property type="term" value="F:aldehyde-lyase activity"/>
    <property type="evidence" value="ECO:0007669"/>
    <property type="project" value="TreeGrafter"/>
</dbReference>
<evidence type="ECO:0000256" key="2">
    <source>
        <dbReference type="ARBA" id="ARBA00023239"/>
    </source>
</evidence>
<gene>
    <name evidence="4" type="ORF">PCAMFM013_S003g000739</name>
</gene>
<dbReference type="SUPFAM" id="SSF51621">
    <property type="entry name" value="Phosphoenolpyruvate/pyruvate domain"/>
    <property type="match status" value="1"/>
</dbReference>
<dbReference type="GO" id="GO:0046872">
    <property type="term" value="F:metal ion binding"/>
    <property type="evidence" value="ECO:0007669"/>
    <property type="project" value="UniProtKB-KW"/>
</dbReference>
<dbReference type="InterPro" id="IPR040442">
    <property type="entry name" value="Pyrv_kinase-like_dom_sf"/>
</dbReference>
<proteinExistence type="predicted"/>
<name>A0A0G4P0U7_PENC3</name>
<dbReference type="InterPro" id="IPR015813">
    <property type="entry name" value="Pyrv/PenolPyrv_kinase-like_dom"/>
</dbReference>
<dbReference type="Gene3D" id="3.20.20.60">
    <property type="entry name" value="Phosphoenolpyruvate-binding domains"/>
    <property type="match status" value="1"/>
</dbReference>
<dbReference type="FunFam" id="3.20.20.60:FF:000004">
    <property type="entry name" value="5-keto-4-deoxy-D-glucarate aldolase"/>
    <property type="match status" value="1"/>
</dbReference>
<evidence type="ECO:0000259" key="3">
    <source>
        <dbReference type="Pfam" id="PF03328"/>
    </source>
</evidence>
<dbReference type="EMBL" id="HG793136">
    <property type="protein sequence ID" value="CRL19947.1"/>
    <property type="molecule type" value="Genomic_DNA"/>
</dbReference>
<feature type="domain" description="HpcH/HpaI aldolase/citrate lyase" evidence="3">
    <location>
        <begin position="29"/>
        <end position="230"/>
    </location>
</feature>
<evidence type="ECO:0000256" key="1">
    <source>
        <dbReference type="ARBA" id="ARBA00022723"/>
    </source>
</evidence>
<dbReference type="STRING" id="1429867.A0A0G4P0U7"/>
<dbReference type="InterPro" id="IPR050251">
    <property type="entry name" value="HpcH-HpaI_aldolase"/>
</dbReference>
<dbReference type="Proteomes" id="UP000053732">
    <property type="component" value="Unassembled WGS sequence"/>
</dbReference>
<evidence type="ECO:0000313" key="5">
    <source>
        <dbReference type="Proteomes" id="UP000053732"/>
    </source>
</evidence>
<organism evidence="4 5">
    <name type="scientific">Penicillium camemberti (strain FM 013)</name>
    <dbReference type="NCBI Taxonomy" id="1429867"/>
    <lineage>
        <taxon>Eukaryota</taxon>
        <taxon>Fungi</taxon>
        <taxon>Dikarya</taxon>
        <taxon>Ascomycota</taxon>
        <taxon>Pezizomycotina</taxon>
        <taxon>Eurotiomycetes</taxon>
        <taxon>Eurotiomycetidae</taxon>
        <taxon>Eurotiales</taxon>
        <taxon>Aspergillaceae</taxon>
        <taxon>Penicillium</taxon>
    </lineage>
</organism>
<protein>
    <submittedName>
        <fullName evidence="4">HpcH/HpaI aldolase</fullName>
    </submittedName>
</protein>